<evidence type="ECO:0000259" key="1">
    <source>
        <dbReference type="PROSITE" id="PS51186"/>
    </source>
</evidence>
<dbReference type="PROSITE" id="PS51186">
    <property type="entry name" value="GNAT"/>
    <property type="match status" value="1"/>
</dbReference>
<feature type="domain" description="N-acetyltransferase" evidence="1">
    <location>
        <begin position="1"/>
        <end position="139"/>
    </location>
</feature>
<keyword evidence="2" id="KW-0808">Transferase</keyword>
<dbReference type="GO" id="GO:0016747">
    <property type="term" value="F:acyltransferase activity, transferring groups other than amino-acyl groups"/>
    <property type="evidence" value="ECO:0007669"/>
    <property type="project" value="InterPro"/>
</dbReference>
<dbReference type="Gene3D" id="3.40.630.30">
    <property type="match status" value="1"/>
</dbReference>
<dbReference type="SUPFAM" id="SSF55729">
    <property type="entry name" value="Acyl-CoA N-acyltransferases (Nat)"/>
    <property type="match status" value="1"/>
</dbReference>
<gene>
    <name evidence="2" type="ORF">HRH59_15605</name>
</gene>
<keyword evidence="3" id="KW-1185">Reference proteome</keyword>
<dbReference type="InterPro" id="IPR016181">
    <property type="entry name" value="Acyl_CoA_acyltransferase"/>
</dbReference>
<dbReference type="InterPro" id="IPR000182">
    <property type="entry name" value="GNAT_dom"/>
</dbReference>
<accession>A0A7Y5AU28</accession>
<organism evidence="2 3">
    <name type="scientific">Rheinheimera lutimaris</name>
    <dbReference type="NCBI Taxonomy" id="2740584"/>
    <lineage>
        <taxon>Bacteria</taxon>
        <taxon>Pseudomonadati</taxon>
        <taxon>Pseudomonadota</taxon>
        <taxon>Gammaproteobacteria</taxon>
        <taxon>Chromatiales</taxon>
        <taxon>Chromatiaceae</taxon>
        <taxon>Rheinheimera</taxon>
    </lineage>
</organism>
<comment type="caution">
    <text evidence="2">The sequence shown here is derived from an EMBL/GenBank/DDBJ whole genome shotgun (WGS) entry which is preliminary data.</text>
</comment>
<evidence type="ECO:0000313" key="3">
    <source>
        <dbReference type="Proteomes" id="UP000523161"/>
    </source>
</evidence>
<evidence type="ECO:0000313" key="2">
    <source>
        <dbReference type="EMBL" id="NRQ43970.1"/>
    </source>
</evidence>
<dbReference type="Pfam" id="PF00583">
    <property type="entry name" value="Acetyltransf_1"/>
    <property type="match status" value="1"/>
</dbReference>
<name>A0A7Y5AU28_9GAMM</name>
<dbReference type="CDD" id="cd04301">
    <property type="entry name" value="NAT_SF"/>
    <property type="match status" value="1"/>
</dbReference>
<proteinExistence type="predicted"/>
<sequence>MEIGIAETDKEISECYEVLSQLRPQLKKDRFVALIHELMLSQGYKLIYLKNPEIKSVMGIRIGLWLHTGKYLEIEDLVTSSNKRSNGYGMQLLNWAKEYAKANNCNQVRLVSGVAREQAHKFYQNNGMSFEAKYFSINI</sequence>
<reference evidence="2 3" key="1">
    <citation type="submission" date="2020-06" db="EMBL/GenBank/DDBJ databases">
        <title>Rheinheimera sp. nov., a marine bacterium isolated from coastal.</title>
        <authorList>
            <person name="Yu Q."/>
            <person name="Qi Y."/>
            <person name="Pu J."/>
        </authorList>
    </citation>
    <scope>NUCLEOTIDE SEQUENCE [LARGE SCALE GENOMIC DNA]</scope>
    <source>
        <strain evidence="2 3">YQF-2</strain>
    </source>
</reference>
<dbReference type="Proteomes" id="UP000523161">
    <property type="component" value="Unassembled WGS sequence"/>
</dbReference>
<protein>
    <submittedName>
        <fullName evidence="2">GNAT family N-acetyltransferase</fullName>
    </submittedName>
</protein>
<dbReference type="RefSeq" id="WP_173502203.1">
    <property type="nucleotide sequence ID" value="NZ_JABSOD010000020.1"/>
</dbReference>
<dbReference type="EMBL" id="JABSOD010000020">
    <property type="protein sequence ID" value="NRQ43970.1"/>
    <property type="molecule type" value="Genomic_DNA"/>
</dbReference>
<dbReference type="AlphaFoldDB" id="A0A7Y5AU28"/>